<reference evidence="1 2" key="1">
    <citation type="submission" date="2020-02" db="EMBL/GenBank/DDBJ databases">
        <authorList>
            <person name="Ma Q."/>
            <person name="Huang Y."/>
            <person name="Song X."/>
            <person name="Pei D."/>
        </authorList>
    </citation>
    <scope>NUCLEOTIDE SEQUENCE [LARGE SCALE GENOMIC DNA]</scope>
    <source>
        <strain evidence="1">Sxm20200214</strain>
        <tissue evidence="1">Leaf</tissue>
    </source>
</reference>
<name>A0A8X7W4V0_BRACI</name>
<dbReference type="OrthoDB" id="10267235at2759"/>
<accession>A0A8X7W4V0</accession>
<comment type="caution">
    <text evidence="1">The sequence shown here is derived from an EMBL/GenBank/DDBJ whole genome shotgun (WGS) entry which is preliminary data.</text>
</comment>
<evidence type="ECO:0000313" key="1">
    <source>
        <dbReference type="EMBL" id="KAG2322400.1"/>
    </source>
</evidence>
<proteinExistence type="predicted"/>
<organism evidence="1 2">
    <name type="scientific">Brassica carinata</name>
    <name type="common">Ethiopian mustard</name>
    <name type="synonym">Abyssinian cabbage</name>
    <dbReference type="NCBI Taxonomy" id="52824"/>
    <lineage>
        <taxon>Eukaryota</taxon>
        <taxon>Viridiplantae</taxon>
        <taxon>Streptophyta</taxon>
        <taxon>Embryophyta</taxon>
        <taxon>Tracheophyta</taxon>
        <taxon>Spermatophyta</taxon>
        <taxon>Magnoliopsida</taxon>
        <taxon>eudicotyledons</taxon>
        <taxon>Gunneridae</taxon>
        <taxon>Pentapetalae</taxon>
        <taxon>rosids</taxon>
        <taxon>malvids</taxon>
        <taxon>Brassicales</taxon>
        <taxon>Brassicaceae</taxon>
        <taxon>Brassiceae</taxon>
        <taxon>Brassica</taxon>
    </lineage>
</organism>
<evidence type="ECO:0000313" key="2">
    <source>
        <dbReference type="Proteomes" id="UP000886595"/>
    </source>
</evidence>
<dbReference type="Proteomes" id="UP000886595">
    <property type="component" value="Unassembled WGS sequence"/>
</dbReference>
<dbReference type="AlphaFoldDB" id="A0A8X7W4V0"/>
<sequence length="76" mass="9180">MCVWFVYETLSADDILVTETSDFIAELREFHKLDMPGTKNILLWERLRTWLKEAKNLSSPMEIDEFIWKLWKMKPT</sequence>
<gene>
    <name evidence="1" type="ORF">Bca52824_015613</name>
</gene>
<dbReference type="EMBL" id="JAAMPC010000003">
    <property type="protein sequence ID" value="KAG2322400.1"/>
    <property type="molecule type" value="Genomic_DNA"/>
</dbReference>
<keyword evidence="2" id="KW-1185">Reference proteome</keyword>
<protein>
    <submittedName>
        <fullName evidence="1">Uncharacterized protein</fullName>
    </submittedName>
</protein>